<name>A0A2S4N7N5_9FLAO</name>
<evidence type="ECO:0000313" key="5">
    <source>
        <dbReference type="Proteomes" id="UP000237056"/>
    </source>
</evidence>
<dbReference type="AlphaFoldDB" id="A0A2S4N7N5"/>
<dbReference type="PROSITE" id="PS50853">
    <property type="entry name" value="FN3"/>
    <property type="match status" value="1"/>
</dbReference>
<dbReference type="OrthoDB" id="1377495at2"/>
<keyword evidence="5" id="KW-1185">Reference proteome</keyword>
<feature type="signal peptide" evidence="2">
    <location>
        <begin position="1"/>
        <end position="18"/>
    </location>
</feature>
<reference evidence="4 5" key="1">
    <citation type="submission" date="2018-01" db="EMBL/GenBank/DDBJ databases">
        <title>Genomic Encyclopedia of Type Strains, Phase I: the one thousand microbial genomes (KMG-I) project.</title>
        <authorList>
            <person name="Goeker M."/>
        </authorList>
    </citation>
    <scope>NUCLEOTIDE SEQUENCE [LARGE SCALE GENOMIC DNA]</scope>
    <source>
        <strain evidence="4 5">DSM 17960</strain>
    </source>
</reference>
<accession>A0A2S4N7N5</accession>
<protein>
    <submittedName>
        <fullName evidence="4">Putative secreted protein (Por secretion system target)</fullName>
    </submittedName>
</protein>
<evidence type="ECO:0000256" key="1">
    <source>
        <dbReference type="ARBA" id="ARBA00022729"/>
    </source>
</evidence>
<organism evidence="4 5">
    <name type="scientific">Flavobacterium croceum DSM 17960</name>
    <dbReference type="NCBI Taxonomy" id="1121886"/>
    <lineage>
        <taxon>Bacteria</taxon>
        <taxon>Pseudomonadati</taxon>
        <taxon>Bacteroidota</taxon>
        <taxon>Flavobacteriia</taxon>
        <taxon>Flavobacteriales</taxon>
        <taxon>Flavobacteriaceae</taxon>
        <taxon>Flavobacterium</taxon>
    </lineage>
</organism>
<feature type="chain" id="PRO_5015652552" evidence="2">
    <location>
        <begin position="19"/>
        <end position="206"/>
    </location>
</feature>
<evidence type="ECO:0000259" key="3">
    <source>
        <dbReference type="PROSITE" id="PS50853"/>
    </source>
</evidence>
<sequence length="206" mass="22874">MKKIITLFVLLTFFKGFTQCPAPSNLILSSLTATTVDLTWTENGTATSWEVTVIPNFIVGTPLPTAGTTAISNSYTFSDLTLSGCNIFFVRSVCSATDVSPWVAVGSSGCDTNVYNYLATLSNNDFYVNDSKVKVYPNPTHDFLFIDTIEKQIQKIEIFDLQGRLIKTTNENKNKYQIDISNLQSATYLVKLSTQTETQTVKFVKK</sequence>
<dbReference type="RefSeq" id="WP_103726040.1">
    <property type="nucleotide sequence ID" value="NZ_PQNY01000008.1"/>
</dbReference>
<dbReference type="InterPro" id="IPR003961">
    <property type="entry name" value="FN3_dom"/>
</dbReference>
<evidence type="ECO:0000256" key="2">
    <source>
        <dbReference type="SAM" id="SignalP"/>
    </source>
</evidence>
<feature type="domain" description="Fibronectin type-III" evidence="3">
    <location>
        <begin position="22"/>
        <end position="113"/>
    </location>
</feature>
<dbReference type="Proteomes" id="UP000237056">
    <property type="component" value="Unassembled WGS sequence"/>
</dbReference>
<keyword evidence="1 2" id="KW-0732">Signal</keyword>
<dbReference type="InterPro" id="IPR026444">
    <property type="entry name" value="Secre_tail"/>
</dbReference>
<dbReference type="InterPro" id="IPR036116">
    <property type="entry name" value="FN3_sf"/>
</dbReference>
<dbReference type="Pfam" id="PF18962">
    <property type="entry name" value="Por_Secre_tail"/>
    <property type="match status" value="1"/>
</dbReference>
<dbReference type="SUPFAM" id="SSF49265">
    <property type="entry name" value="Fibronectin type III"/>
    <property type="match status" value="1"/>
</dbReference>
<evidence type="ECO:0000313" key="4">
    <source>
        <dbReference type="EMBL" id="POS01708.1"/>
    </source>
</evidence>
<proteinExistence type="predicted"/>
<dbReference type="Gene3D" id="2.60.40.10">
    <property type="entry name" value="Immunoglobulins"/>
    <property type="match status" value="1"/>
</dbReference>
<gene>
    <name evidence="4" type="ORF">Q361_10833</name>
</gene>
<dbReference type="NCBIfam" id="TIGR04183">
    <property type="entry name" value="Por_Secre_tail"/>
    <property type="match status" value="1"/>
</dbReference>
<dbReference type="InterPro" id="IPR013783">
    <property type="entry name" value="Ig-like_fold"/>
</dbReference>
<comment type="caution">
    <text evidence="4">The sequence shown here is derived from an EMBL/GenBank/DDBJ whole genome shotgun (WGS) entry which is preliminary data.</text>
</comment>
<dbReference type="EMBL" id="PQNY01000008">
    <property type="protein sequence ID" value="POS01708.1"/>
    <property type="molecule type" value="Genomic_DNA"/>
</dbReference>